<comment type="caution">
    <text evidence="2">The sequence shown here is derived from an EMBL/GenBank/DDBJ whole genome shotgun (WGS) entry which is preliminary data.</text>
</comment>
<sequence>MKKILFLIFGLTLSLSIFLPWQNTKAAEKIEYTLFHLETCPHCREEIKFLDEELMPKYGEFINLKKYEVSNQKNNEIFQQYGVYYNVEVGGVPMAFIDGEIVTGYASDKITGEQIMEIVEKKLEEKGLISLETEETKPVNKTISLPVLGEINPANVSLPAVTIILGLLDGFNPCAMWVLLFLISLLLGMEDKKKMWLLGSLFIIVSGLSYFVFMAAWLQFILFIGLVAGIRIAIGLLASGVGFINIKDWWQSRKSDGIVCKVSSNKDTRKTFEKIKDIVHRKNILWSVIGIILLAFSVNLVELACSAGFPAIFTQLLAINDIAMWQRYLYMFGYVLFFMLDDMIIFVIAMITLRVTGINTKYAKQINLFSGVLILILGLLLIFKPEWLMFA</sequence>
<evidence type="ECO:0000256" key="1">
    <source>
        <dbReference type="SAM" id="Phobius"/>
    </source>
</evidence>
<keyword evidence="1" id="KW-0472">Membrane</keyword>
<accession>A0A1F6NJJ7</accession>
<dbReference type="STRING" id="1798697.A2373_01385"/>
<feature type="transmembrane region" description="Helical" evidence="1">
    <location>
        <begin position="195"/>
        <end position="214"/>
    </location>
</feature>
<proteinExistence type="predicted"/>
<protein>
    <submittedName>
        <fullName evidence="2">Uncharacterized protein</fullName>
    </submittedName>
</protein>
<keyword evidence="1" id="KW-0812">Transmembrane</keyword>
<dbReference type="PROSITE" id="PS51354">
    <property type="entry name" value="GLUTAREDOXIN_2"/>
    <property type="match status" value="1"/>
</dbReference>
<keyword evidence="1" id="KW-1133">Transmembrane helix</keyword>
<dbReference type="InterPro" id="IPR036249">
    <property type="entry name" value="Thioredoxin-like_sf"/>
</dbReference>
<feature type="transmembrane region" description="Helical" evidence="1">
    <location>
        <begin position="329"/>
        <end position="353"/>
    </location>
</feature>
<reference evidence="2 3" key="1">
    <citation type="journal article" date="2016" name="Nat. Commun.">
        <title>Thousands of microbial genomes shed light on interconnected biogeochemical processes in an aquifer system.</title>
        <authorList>
            <person name="Anantharaman K."/>
            <person name="Brown C.T."/>
            <person name="Hug L.A."/>
            <person name="Sharon I."/>
            <person name="Castelle C.J."/>
            <person name="Probst A.J."/>
            <person name="Thomas B.C."/>
            <person name="Singh A."/>
            <person name="Wilkins M.J."/>
            <person name="Karaoz U."/>
            <person name="Brodie E.L."/>
            <person name="Williams K.H."/>
            <person name="Hubbard S.S."/>
            <person name="Banfield J.F."/>
        </authorList>
    </citation>
    <scope>NUCLEOTIDE SEQUENCE [LARGE SCALE GENOMIC DNA]</scope>
</reference>
<feature type="transmembrane region" description="Helical" evidence="1">
    <location>
        <begin position="163"/>
        <end position="188"/>
    </location>
</feature>
<dbReference type="SUPFAM" id="SSF52833">
    <property type="entry name" value="Thioredoxin-like"/>
    <property type="match status" value="1"/>
</dbReference>
<evidence type="ECO:0000313" key="2">
    <source>
        <dbReference type="EMBL" id="OGH84005.1"/>
    </source>
</evidence>
<dbReference type="EMBL" id="MFQS01000006">
    <property type="protein sequence ID" value="OGH84005.1"/>
    <property type="molecule type" value="Genomic_DNA"/>
</dbReference>
<dbReference type="Gene3D" id="3.40.30.10">
    <property type="entry name" value="Glutaredoxin"/>
    <property type="match status" value="1"/>
</dbReference>
<evidence type="ECO:0000313" key="3">
    <source>
        <dbReference type="Proteomes" id="UP000176300"/>
    </source>
</evidence>
<gene>
    <name evidence="2" type="ORF">A2373_01385</name>
</gene>
<feature type="transmembrane region" description="Helical" evidence="1">
    <location>
        <begin position="365"/>
        <end position="383"/>
    </location>
</feature>
<dbReference type="Proteomes" id="UP000176300">
    <property type="component" value="Unassembled WGS sequence"/>
</dbReference>
<dbReference type="AlphaFoldDB" id="A0A1F6NJJ7"/>
<organism evidence="2 3">
    <name type="scientific">Candidatus Magasanikbacteria bacterium RIFOXYB1_FULL_40_15</name>
    <dbReference type="NCBI Taxonomy" id="1798697"/>
    <lineage>
        <taxon>Bacteria</taxon>
        <taxon>Candidatus Magasanikiibacteriota</taxon>
    </lineage>
</organism>
<feature type="transmembrane region" description="Helical" evidence="1">
    <location>
        <begin position="284"/>
        <end position="309"/>
    </location>
</feature>
<feature type="transmembrane region" description="Helical" evidence="1">
    <location>
        <begin position="220"/>
        <end position="244"/>
    </location>
</feature>
<name>A0A1F6NJJ7_9BACT</name>